<evidence type="ECO:0000259" key="1">
    <source>
        <dbReference type="Pfam" id="PF12770"/>
    </source>
</evidence>
<comment type="caution">
    <text evidence="2">The sequence shown here is derived from an EMBL/GenBank/DDBJ whole genome shotgun (WGS) entry which is preliminary data.</text>
</comment>
<keyword evidence="3" id="KW-1185">Reference proteome</keyword>
<evidence type="ECO:0000313" key="3">
    <source>
        <dbReference type="Proteomes" id="UP000586976"/>
    </source>
</evidence>
<dbReference type="InterPro" id="IPR011990">
    <property type="entry name" value="TPR-like_helical_dom_sf"/>
</dbReference>
<reference evidence="2 3" key="1">
    <citation type="submission" date="2020-07" db="EMBL/GenBank/DDBJ databases">
        <title>Streptomyces isolated from Indian soil.</title>
        <authorList>
            <person name="Mandal S."/>
            <person name="Maiti P.K."/>
        </authorList>
    </citation>
    <scope>NUCLEOTIDE SEQUENCE [LARGE SCALE GENOMIC DNA]</scope>
    <source>
        <strain evidence="2 3">PSKA54</strain>
    </source>
</reference>
<name>A0A7W2D6P7_9ACTN</name>
<proteinExistence type="predicted"/>
<dbReference type="SUPFAM" id="SSF48452">
    <property type="entry name" value="TPR-like"/>
    <property type="match status" value="2"/>
</dbReference>
<accession>A0A7W2D6P7</accession>
<dbReference type="Pfam" id="PF12770">
    <property type="entry name" value="CHAT"/>
    <property type="match status" value="1"/>
</dbReference>
<dbReference type="PANTHER" id="PTHR10098">
    <property type="entry name" value="RAPSYN-RELATED"/>
    <property type="match status" value="1"/>
</dbReference>
<dbReference type="Proteomes" id="UP000586976">
    <property type="component" value="Unassembled WGS sequence"/>
</dbReference>
<evidence type="ECO:0000313" key="2">
    <source>
        <dbReference type="EMBL" id="MBA4865661.1"/>
    </source>
</evidence>
<feature type="domain" description="CHAT" evidence="1">
    <location>
        <begin position="756"/>
        <end position="1043"/>
    </location>
</feature>
<dbReference type="AlphaFoldDB" id="A0A7W2D6P7"/>
<dbReference type="RefSeq" id="WP_181867133.1">
    <property type="nucleotide sequence ID" value="NZ_JACEQY010000044.1"/>
</dbReference>
<gene>
    <name evidence="2" type="ORF">H1V43_30840</name>
</gene>
<organism evidence="2 3">
    <name type="scientific">Streptomyces himalayensis subsp. aureolus</name>
    <dbReference type="NCBI Taxonomy" id="2758039"/>
    <lineage>
        <taxon>Bacteria</taxon>
        <taxon>Bacillati</taxon>
        <taxon>Actinomycetota</taxon>
        <taxon>Actinomycetes</taxon>
        <taxon>Kitasatosporales</taxon>
        <taxon>Streptomycetaceae</taxon>
        <taxon>Streptomyces</taxon>
        <taxon>Streptomyces himalayensis</taxon>
    </lineage>
</organism>
<protein>
    <submittedName>
        <fullName evidence="2">CHAT domain-containing protein</fullName>
    </submittedName>
</protein>
<dbReference type="Gene3D" id="1.25.40.10">
    <property type="entry name" value="Tetratricopeptide repeat domain"/>
    <property type="match status" value="2"/>
</dbReference>
<dbReference type="EMBL" id="JACEQY010000044">
    <property type="protein sequence ID" value="MBA4865661.1"/>
    <property type="molecule type" value="Genomic_DNA"/>
</dbReference>
<sequence>MSDDAELAGLLEGLMYAHGLLAQGRLPEAQRVLLAVEAASAHVADVQLHFMLHRLLGQTARSEGRLADATAHYEKCREVADNEALRSAALEGLALTAAAEGRLKRAVRLFGDAAEAARAAGDSAGYAAVLQNHANIVTAHGLEGAEEPLRRALAVQGISASLRGVITDNLAHELARQGRLDEAAELAAQAARTLTDAGADLDAVKAWTHLADISRQAGREAESGTAFAHAHDLLKRIHDHVDDEHYGRLHDERVAQIEALTETHLREQISSEADLALEIGLNATMGRRLVDTAEQRFEEGDLAAAEALLIRAESHWEQLRAAHCMPQVWNLLGLVHLYAGAPDRALSVLSRSRHLAHALGDAMRECFALRHLAMVRSRFGLGEEEELGLLLRARALSGFAARRRLAQVAPDLPDEALPDGGILIDGGVIDGKLAQICADYGAWELADTYSERALAAAERTEDRFSHRLAVRLAVRLRILKETGRTEAAAETMERLAALGDRRGDDQTLMTAHTAIGWYRFETGERSPALLDHLVAACDAYEQLRRRALDLGPLADFRTFLAPPYAEAVETALALGRVAQAFDLVERAKGRSLLDAVRHTGSAAAVDSSDHGLLAREQELWQRQRALRAELSARPEGEDTEARVRRLIGWEQRLEEVRQELTGLWERLSAEYPEVRVHRMAEPITAAEAVRLLGRSGASALVEFWVGREALYAFVLEAGRTEPVLVSLGGHEALGRQQYADEVRALLGASSVEDQSAALDTIVRSPLHRAVRDVVEDAGGPGTPVLVVPHGLLHTVPLHLPSNVHLPSNAQEAQHEPNRRSRPTRYLPSASLLRTGGGAWHRDGTVLAGGFPGTGSRKLTYYRGECAEVVDRLGGTAQFDAAATADWLETAVNSADRLSLVHLACHGMFDEQRPERSGLFLAGTAGPAGPAGTATTEVVRTERLAAMDWTGALVTLSACSSGRHQVRQRDELVGLGRALLSAGARGLVVSMWPVVDRDAAILMSLFYEALASEPAWDADTVAGSLAGAQRRMASWTAADLIDWACSRLESPGRSADTDRLSFAALAFAHRRAGNQGEYDRWSAHSGGVDGTAPEGQASDWWGQRHLASAGDGYLQRVFPSAAAWGAFAFYGA</sequence>
<dbReference type="InterPro" id="IPR024983">
    <property type="entry name" value="CHAT_dom"/>
</dbReference>